<proteinExistence type="inferred from homology"/>
<dbReference type="STRING" id="348802.A0A0D2BPK2"/>
<dbReference type="InterPro" id="IPR037171">
    <property type="entry name" value="NagB/RpiA_transferase-like"/>
</dbReference>
<evidence type="ECO:0000313" key="6">
    <source>
        <dbReference type="EMBL" id="KIW54481.1"/>
    </source>
</evidence>
<keyword evidence="7" id="KW-1185">Reference proteome</keyword>
<dbReference type="SUPFAM" id="SSF100950">
    <property type="entry name" value="NagB/RpiA/CoA transferase-like"/>
    <property type="match status" value="1"/>
</dbReference>
<dbReference type="GO" id="GO:0042802">
    <property type="term" value="F:identical protein binding"/>
    <property type="evidence" value="ECO:0007669"/>
    <property type="project" value="TreeGrafter"/>
</dbReference>
<dbReference type="InterPro" id="IPR018321">
    <property type="entry name" value="Glucosamine6P_isomerase_CS"/>
</dbReference>
<dbReference type="EMBL" id="KN847320">
    <property type="protein sequence ID" value="KIW54481.1"/>
    <property type="molecule type" value="Genomic_DNA"/>
</dbReference>
<organism evidence="6 7">
    <name type="scientific">Exophiala xenobiotica</name>
    <dbReference type="NCBI Taxonomy" id="348802"/>
    <lineage>
        <taxon>Eukaryota</taxon>
        <taxon>Fungi</taxon>
        <taxon>Dikarya</taxon>
        <taxon>Ascomycota</taxon>
        <taxon>Pezizomycotina</taxon>
        <taxon>Eurotiomycetes</taxon>
        <taxon>Chaetothyriomycetidae</taxon>
        <taxon>Chaetothyriales</taxon>
        <taxon>Herpotrichiellaceae</taxon>
        <taxon>Exophiala</taxon>
    </lineage>
</organism>
<evidence type="ECO:0000256" key="3">
    <source>
        <dbReference type="ARBA" id="ARBA00022801"/>
    </source>
</evidence>
<dbReference type="AlphaFoldDB" id="A0A0D2BPK2"/>
<dbReference type="NCBIfam" id="TIGR00502">
    <property type="entry name" value="nagB"/>
    <property type="match status" value="1"/>
</dbReference>
<dbReference type="Gene3D" id="3.40.50.1360">
    <property type="match status" value="1"/>
</dbReference>
<name>A0A0D2BPK2_9EURO</name>
<sequence>MRLIVREDPTAASQYIADHIAHSINNFKSTPSKPFFVLGLPTGGSPKIIYRLLVQLYKVGDLSFKNVTTFNMDEYMDIPKHHPESYHTFMHDHFFSHIDIDPANINMLRGEASDPAAECLEYEDKIRRAGGTDLFLGGVGPNGHLAFNEPGSSFASRTRVVTLAHETRVANSRFFGGDAACVPEAALTVGVQTVMEAREVVIIATGSNKALALQRCVEGGVSHMCPVSSLQMHPNGMIVVDEAATVELRISTVRYFKDIEADKCGP</sequence>
<reference evidence="6 7" key="1">
    <citation type="submission" date="2015-01" db="EMBL/GenBank/DDBJ databases">
        <title>The Genome Sequence of Exophiala xenobiotica CBS118157.</title>
        <authorList>
            <consortium name="The Broad Institute Genomics Platform"/>
            <person name="Cuomo C."/>
            <person name="de Hoog S."/>
            <person name="Gorbushina A."/>
            <person name="Stielow B."/>
            <person name="Teixiera M."/>
            <person name="Abouelleil A."/>
            <person name="Chapman S.B."/>
            <person name="Priest M."/>
            <person name="Young S.K."/>
            <person name="Wortman J."/>
            <person name="Nusbaum C."/>
            <person name="Birren B."/>
        </authorList>
    </citation>
    <scope>NUCLEOTIDE SEQUENCE [LARGE SCALE GENOMIC DNA]</scope>
    <source>
        <strain evidence="6 7">CBS 118157</strain>
    </source>
</reference>
<dbReference type="GO" id="GO:0004342">
    <property type="term" value="F:glucosamine-6-phosphate deaminase activity"/>
    <property type="evidence" value="ECO:0007669"/>
    <property type="project" value="UniProtKB-UniRule"/>
</dbReference>
<dbReference type="InterPro" id="IPR006148">
    <property type="entry name" value="Glc/Gal-6P_isomerase"/>
</dbReference>
<comment type="catalytic activity">
    <reaction evidence="1 4">
        <text>alpha-D-glucosamine 6-phosphate + H2O = beta-D-fructose 6-phosphate + NH4(+)</text>
        <dbReference type="Rhea" id="RHEA:12172"/>
        <dbReference type="ChEBI" id="CHEBI:15377"/>
        <dbReference type="ChEBI" id="CHEBI:28938"/>
        <dbReference type="ChEBI" id="CHEBI:57634"/>
        <dbReference type="ChEBI" id="CHEBI:75989"/>
        <dbReference type="EC" id="3.5.99.6"/>
    </reaction>
</comment>
<dbReference type="GO" id="GO:0006046">
    <property type="term" value="P:N-acetylglucosamine catabolic process"/>
    <property type="evidence" value="ECO:0007669"/>
    <property type="project" value="TreeGrafter"/>
</dbReference>
<dbReference type="GO" id="GO:0019262">
    <property type="term" value="P:N-acetylneuraminate catabolic process"/>
    <property type="evidence" value="ECO:0007669"/>
    <property type="project" value="TreeGrafter"/>
</dbReference>
<dbReference type="CDD" id="cd01399">
    <property type="entry name" value="GlcN6P_deaminase"/>
    <property type="match status" value="1"/>
</dbReference>
<dbReference type="PROSITE" id="PS01161">
    <property type="entry name" value="GLC_GALNAC_ISOMERASE"/>
    <property type="match status" value="1"/>
</dbReference>
<dbReference type="GO" id="GO:0005975">
    <property type="term" value="P:carbohydrate metabolic process"/>
    <property type="evidence" value="ECO:0007669"/>
    <property type="project" value="InterPro"/>
</dbReference>
<dbReference type="HAMAP" id="MF_01241">
    <property type="entry name" value="GlcN6P_deamin"/>
    <property type="match status" value="1"/>
</dbReference>
<comment type="similarity">
    <text evidence="2 4">Belongs to the glucosamine/galactosamine-6-phosphate isomerase family.</text>
</comment>
<dbReference type="GO" id="GO:0005737">
    <property type="term" value="C:cytoplasm"/>
    <property type="evidence" value="ECO:0007669"/>
    <property type="project" value="TreeGrafter"/>
</dbReference>
<keyword evidence="3 4" id="KW-0378">Hydrolase</keyword>
<dbReference type="OrthoDB" id="7663298at2759"/>
<keyword evidence="4" id="KW-0119">Carbohydrate metabolism</keyword>
<dbReference type="Pfam" id="PF01182">
    <property type="entry name" value="Glucosamine_iso"/>
    <property type="match status" value="1"/>
</dbReference>
<evidence type="ECO:0000256" key="2">
    <source>
        <dbReference type="ARBA" id="ARBA00005526"/>
    </source>
</evidence>
<evidence type="ECO:0000313" key="7">
    <source>
        <dbReference type="Proteomes" id="UP000054342"/>
    </source>
</evidence>
<dbReference type="PANTHER" id="PTHR11280:SF5">
    <property type="entry name" value="GLUCOSAMINE-6-PHOSPHATE ISOMERASE"/>
    <property type="match status" value="1"/>
</dbReference>
<evidence type="ECO:0000256" key="1">
    <source>
        <dbReference type="ARBA" id="ARBA00000644"/>
    </source>
</evidence>
<evidence type="ECO:0000256" key="4">
    <source>
        <dbReference type="RuleBase" id="RU361197"/>
    </source>
</evidence>
<accession>A0A0D2BPK2</accession>
<feature type="domain" description="Glucosamine/galactosamine-6-phosphate isomerase" evidence="5">
    <location>
        <begin position="8"/>
        <end position="231"/>
    </location>
</feature>
<evidence type="ECO:0000259" key="5">
    <source>
        <dbReference type="Pfam" id="PF01182"/>
    </source>
</evidence>
<dbReference type="GO" id="GO:0006043">
    <property type="term" value="P:glucosamine catabolic process"/>
    <property type="evidence" value="ECO:0007669"/>
    <property type="project" value="TreeGrafter"/>
</dbReference>
<dbReference type="EC" id="3.5.99.6" evidence="4"/>
<dbReference type="Proteomes" id="UP000054342">
    <property type="component" value="Unassembled WGS sequence"/>
</dbReference>
<dbReference type="PANTHER" id="PTHR11280">
    <property type="entry name" value="GLUCOSAMINE-6-PHOSPHATE ISOMERASE"/>
    <property type="match status" value="1"/>
</dbReference>
<dbReference type="GeneID" id="25328745"/>
<gene>
    <name evidence="6" type="ORF">PV05_06837</name>
</gene>
<protein>
    <recommendedName>
        <fullName evidence="4">Glucosamine-6-phosphate isomerase</fullName>
        <ecNumber evidence="4">3.5.99.6</ecNumber>
    </recommendedName>
    <alternativeName>
        <fullName evidence="4">Glucosamine-6-phosphate isomerase</fullName>
    </alternativeName>
</protein>
<dbReference type="RefSeq" id="XP_013315065.1">
    <property type="nucleotide sequence ID" value="XM_013459611.1"/>
</dbReference>
<dbReference type="InterPro" id="IPR004547">
    <property type="entry name" value="Glucosamine6P_isomerase"/>
</dbReference>
<dbReference type="HOGENOM" id="CLU_049611_0_1_1"/>